<comment type="caution">
    <text evidence="1">The sequence shown here is derived from an EMBL/GenBank/DDBJ whole genome shotgun (WGS) entry which is preliminary data.</text>
</comment>
<evidence type="ECO:0000313" key="1">
    <source>
        <dbReference type="EMBL" id="KAL3598164.1"/>
    </source>
</evidence>
<proteinExistence type="predicted"/>
<dbReference type="EMBL" id="RCHU02000003">
    <property type="protein sequence ID" value="KAL3598164.1"/>
    <property type="molecule type" value="Genomic_DNA"/>
</dbReference>
<accession>A0ACC4CKV3</accession>
<keyword evidence="2" id="KW-1185">Reference proteome</keyword>
<reference evidence="1 2" key="1">
    <citation type="journal article" date="2024" name="Plant Biotechnol. J.">
        <title>Genome and CRISPR/Cas9 system of a widespread forest tree (Populus alba) in the world.</title>
        <authorList>
            <person name="Liu Y.J."/>
            <person name="Jiang P.F."/>
            <person name="Han X.M."/>
            <person name="Li X.Y."/>
            <person name="Wang H.M."/>
            <person name="Wang Y.J."/>
            <person name="Wang X.X."/>
            <person name="Zeng Q.Y."/>
        </authorList>
    </citation>
    <scope>NUCLEOTIDE SEQUENCE [LARGE SCALE GENOMIC DNA]</scope>
    <source>
        <strain evidence="2">cv. PAL-ZL1</strain>
    </source>
</reference>
<gene>
    <name evidence="1" type="ORF">D5086_006082</name>
</gene>
<evidence type="ECO:0000313" key="2">
    <source>
        <dbReference type="Proteomes" id="UP000309997"/>
    </source>
</evidence>
<protein>
    <submittedName>
        <fullName evidence="1">Uncharacterized protein</fullName>
    </submittedName>
</protein>
<name>A0ACC4CKV3_POPAL</name>
<sequence length="272" mass="31920">MKVSGTEAFIQRSIALQRAEQKAHEEHERLRQQECEQIAEQRRRDLTLSARIAVKAEEKKLELLFFRWNDHHKKLSNFIGTKAEPPIYYLPKQPLEKNATLLDQQRELILNWGLRFDFENYGHFARDLFDLNPFCTYVLMNLHIRLLVDSWLEHRTLACGNTIFENQEEERCDEEEHEVKGNYPILGENTEKESEERRCCFTLETTKELAVSQVSHSLRKKSSSFPLRRAKKIPENLEVVSFSPSTPKSVVRDIHGHGGNFRLILFDKGNEI</sequence>
<organism evidence="1 2">
    <name type="scientific">Populus alba</name>
    <name type="common">White poplar</name>
    <dbReference type="NCBI Taxonomy" id="43335"/>
    <lineage>
        <taxon>Eukaryota</taxon>
        <taxon>Viridiplantae</taxon>
        <taxon>Streptophyta</taxon>
        <taxon>Embryophyta</taxon>
        <taxon>Tracheophyta</taxon>
        <taxon>Spermatophyta</taxon>
        <taxon>Magnoliopsida</taxon>
        <taxon>eudicotyledons</taxon>
        <taxon>Gunneridae</taxon>
        <taxon>Pentapetalae</taxon>
        <taxon>rosids</taxon>
        <taxon>fabids</taxon>
        <taxon>Malpighiales</taxon>
        <taxon>Salicaceae</taxon>
        <taxon>Saliceae</taxon>
        <taxon>Populus</taxon>
    </lineage>
</organism>
<dbReference type="Proteomes" id="UP000309997">
    <property type="component" value="Unassembled WGS sequence"/>
</dbReference>